<feature type="compositionally biased region" description="Basic and acidic residues" evidence="1">
    <location>
        <begin position="49"/>
        <end position="61"/>
    </location>
</feature>
<evidence type="ECO:0000313" key="2">
    <source>
        <dbReference type="EMBL" id="CAG8753771.1"/>
    </source>
</evidence>
<organism evidence="2 3">
    <name type="scientific">Gigaspora margarita</name>
    <dbReference type="NCBI Taxonomy" id="4874"/>
    <lineage>
        <taxon>Eukaryota</taxon>
        <taxon>Fungi</taxon>
        <taxon>Fungi incertae sedis</taxon>
        <taxon>Mucoromycota</taxon>
        <taxon>Glomeromycotina</taxon>
        <taxon>Glomeromycetes</taxon>
        <taxon>Diversisporales</taxon>
        <taxon>Gigasporaceae</taxon>
        <taxon>Gigaspora</taxon>
    </lineage>
</organism>
<keyword evidence="3" id="KW-1185">Reference proteome</keyword>
<dbReference type="Proteomes" id="UP000789901">
    <property type="component" value="Unassembled WGS sequence"/>
</dbReference>
<evidence type="ECO:0000313" key="3">
    <source>
        <dbReference type="Proteomes" id="UP000789901"/>
    </source>
</evidence>
<proteinExistence type="predicted"/>
<sequence length="107" mass="11990">TNKYKNIGAKKNLLRGSLSDKTNASSSTQRITEVGKQTYSLFSSKKRPRSDSRLSSKECSKPNKSVNLGSKAKYTGKENISQTDLLQEILERLNHLEISQKEVLSRS</sequence>
<reference evidence="2 3" key="1">
    <citation type="submission" date="2021-06" db="EMBL/GenBank/DDBJ databases">
        <authorList>
            <person name="Kallberg Y."/>
            <person name="Tangrot J."/>
            <person name="Rosling A."/>
        </authorList>
    </citation>
    <scope>NUCLEOTIDE SEQUENCE [LARGE SCALE GENOMIC DNA]</scope>
    <source>
        <strain evidence="2 3">120-4 pot B 10/14</strain>
    </source>
</reference>
<protein>
    <submittedName>
        <fullName evidence="2">25237_t:CDS:1</fullName>
    </submittedName>
</protein>
<dbReference type="EMBL" id="CAJVQB010012217">
    <property type="protein sequence ID" value="CAG8753771.1"/>
    <property type="molecule type" value="Genomic_DNA"/>
</dbReference>
<accession>A0ABN7VBC5</accession>
<feature type="non-terminal residue" evidence="2">
    <location>
        <position position="1"/>
    </location>
</feature>
<gene>
    <name evidence="2" type="ORF">GMARGA_LOCUS16687</name>
</gene>
<comment type="caution">
    <text evidence="2">The sequence shown here is derived from an EMBL/GenBank/DDBJ whole genome shotgun (WGS) entry which is preliminary data.</text>
</comment>
<evidence type="ECO:0000256" key="1">
    <source>
        <dbReference type="SAM" id="MobiDB-lite"/>
    </source>
</evidence>
<name>A0ABN7VBC5_GIGMA</name>
<feature type="region of interest" description="Disordered" evidence="1">
    <location>
        <begin position="38"/>
        <end position="72"/>
    </location>
</feature>